<dbReference type="InterPro" id="IPR036026">
    <property type="entry name" value="Seven-hairpin_glycosidases"/>
</dbReference>
<dbReference type="Gene3D" id="1.50.10.10">
    <property type="match status" value="2"/>
</dbReference>
<evidence type="ECO:0000256" key="9">
    <source>
        <dbReference type="ARBA" id="ARBA00048605"/>
    </source>
</evidence>
<keyword evidence="7" id="KW-1015">Disulfide bond</keyword>
<accession>A0AA35W572</accession>
<keyword evidence="13" id="KW-1185">Reference proteome</keyword>
<dbReference type="SUPFAM" id="SSF48225">
    <property type="entry name" value="Seven-hairpin glycosidases"/>
    <property type="match status" value="1"/>
</dbReference>
<evidence type="ECO:0000313" key="13">
    <source>
        <dbReference type="Proteomes" id="UP001174909"/>
    </source>
</evidence>
<organism evidence="12 13">
    <name type="scientific">Geodia barretti</name>
    <name type="common">Barrett's horny sponge</name>
    <dbReference type="NCBI Taxonomy" id="519541"/>
    <lineage>
        <taxon>Eukaryota</taxon>
        <taxon>Metazoa</taxon>
        <taxon>Porifera</taxon>
        <taxon>Demospongiae</taxon>
        <taxon>Heteroscleromorpha</taxon>
        <taxon>Tetractinellida</taxon>
        <taxon>Astrophorina</taxon>
        <taxon>Geodiidae</taxon>
        <taxon>Geodia</taxon>
    </lineage>
</organism>
<comment type="catalytic activity">
    <reaction evidence="9">
        <text>N(4)-(alpha-D-Man-(1-&gt;2)-alpha-D-Man-(1-&gt;2)-alpha-D-Man-(1-&gt;3)-[alpha-D-Man-(1-&gt;2)-alpha-D-Man-(1-&gt;3)-[alpha-D-Man-(1-&gt;2)-alpha-D-Man-(1-&gt;6)]-alpha-D-Man-(1-&gt;6)]-beta-D-Man-(1-&gt;4)-beta-D-GlcNAc-(1-&gt;4)-beta-D-GlcNAc)-L-asparaginyl-[protein] (N-glucan mannose isomer 9A1,2,3B1,2,3) + 4 H2O = N(4)-(alpha-D-Man-(1-&gt;3)-[alpha-D-Man-(1-&gt;3)-[alpha-D-Man-(1-&gt;6)]-alpha-D-Man-(1-&gt;6)]-beta-D-Man-(1-&gt;4)-beta-D-GlcNAc-(1-&gt;4)-beta-D-GlcNAc)-L-asparaginyl-[protein] (N-glucan mannose isomer 5A1,2) + 4 beta-D-mannose</text>
        <dbReference type="Rhea" id="RHEA:56008"/>
        <dbReference type="Rhea" id="RHEA-COMP:14356"/>
        <dbReference type="Rhea" id="RHEA-COMP:14367"/>
        <dbReference type="ChEBI" id="CHEBI:15377"/>
        <dbReference type="ChEBI" id="CHEBI:28563"/>
        <dbReference type="ChEBI" id="CHEBI:59087"/>
        <dbReference type="ChEBI" id="CHEBI:139493"/>
        <dbReference type="EC" id="3.2.1.113"/>
    </reaction>
</comment>
<evidence type="ECO:0000256" key="5">
    <source>
        <dbReference type="ARBA" id="ARBA00022801"/>
    </source>
</evidence>
<evidence type="ECO:0000256" key="3">
    <source>
        <dbReference type="ARBA" id="ARBA00007658"/>
    </source>
</evidence>
<comment type="similarity">
    <text evidence="3 11">Belongs to the glycosyl hydrolase 47 family.</text>
</comment>
<dbReference type="GO" id="GO:0005509">
    <property type="term" value="F:calcium ion binding"/>
    <property type="evidence" value="ECO:0007669"/>
    <property type="project" value="InterPro"/>
</dbReference>
<dbReference type="GO" id="GO:0004571">
    <property type="term" value="F:mannosyl-oligosaccharide 1,2-alpha-mannosidase activity"/>
    <property type="evidence" value="ECO:0007669"/>
    <property type="project" value="UniProtKB-EC"/>
</dbReference>
<keyword evidence="6 10" id="KW-0106">Calcium</keyword>
<evidence type="ECO:0000256" key="6">
    <source>
        <dbReference type="ARBA" id="ARBA00022837"/>
    </source>
</evidence>
<keyword evidence="11" id="KW-0326">Glycosidase</keyword>
<evidence type="ECO:0000256" key="8">
    <source>
        <dbReference type="ARBA" id="ARBA00047669"/>
    </source>
</evidence>
<evidence type="ECO:0000256" key="4">
    <source>
        <dbReference type="ARBA" id="ARBA00022723"/>
    </source>
</evidence>
<sequence length="336" mass="38552">MGGRHTRNTRGGKDELKPISRGSHEWLELGLTLVDSLDTMWLMGLSHEFDEARKWVKEEMVIGVDKDVNLFETTNRIMGGLLSTYHLTQDQLFLDKAKELGDMLLPCFKSPSGIPFSDINLKTGHSHAPAWGPDSSVSEVSTIQLEFRDLSKLTSDLKYQDHLVCYLPGTLALAAHNGLSKKSFMRIAKDLMYTCYRMYKDMPTGLSPEIVHFNMDPGATKDIYVEPLNCHNILRPETVESLFYLYRFTNETKYRSWGWKILQAFNNYARLKDGYSSINNVTNTTHLDHRDKMEGFFLGQTLKYLFLLFADDHSIISLDHWVLNTAAHPLPIWDSY</sequence>
<dbReference type="GO" id="GO:0016020">
    <property type="term" value="C:membrane"/>
    <property type="evidence" value="ECO:0007669"/>
    <property type="project" value="InterPro"/>
</dbReference>
<evidence type="ECO:0000256" key="10">
    <source>
        <dbReference type="PIRSR" id="PIRSR601382-2"/>
    </source>
</evidence>
<comment type="catalytic activity">
    <reaction evidence="8">
        <text>N(4)-(alpha-D-Man-(1-&gt;2)-alpha-D-Man-(1-&gt;2)-alpha-D-Man-(1-&gt;3)-[alpha-D-Man-(1-&gt;3)-[alpha-D-Man-(1-&gt;2)-alpha-D-Man-(1-&gt;6)]-alpha-D-Man-(1-&gt;6)]-beta-D-Man-(1-&gt;4)-beta-D-GlcNAc-(1-&gt;4)-beta-D-GlcNAc)-L-asparaginyl-[protein] (N-glucan mannose isomer 8A1,2,3B1,3) + 3 H2O = N(4)-(alpha-D-Man-(1-&gt;3)-[alpha-D-Man-(1-&gt;3)-[alpha-D-Man-(1-&gt;6)]-alpha-D-Man-(1-&gt;6)]-beta-D-Man-(1-&gt;4)-beta-D-GlcNAc-(1-&gt;4)-beta-D-GlcNAc)-L-asparaginyl-[protein] (N-glucan mannose isomer 5A1,2) + 3 beta-D-mannose</text>
        <dbReference type="Rhea" id="RHEA:56028"/>
        <dbReference type="Rhea" id="RHEA-COMP:14358"/>
        <dbReference type="Rhea" id="RHEA-COMP:14367"/>
        <dbReference type="ChEBI" id="CHEBI:15377"/>
        <dbReference type="ChEBI" id="CHEBI:28563"/>
        <dbReference type="ChEBI" id="CHEBI:59087"/>
        <dbReference type="ChEBI" id="CHEBI:60628"/>
        <dbReference type="EC" id="3.2.1.113"/>
    </reaction>
</comment>
<dbReference type="GO" id="GO:0005783">
    <property type="term" value="C:endoplasmic reticulum"/>
    <property type="evidence" value="ECO:0007669"/>
    <property type="project" value="TreeGrafter"/>
</dbReference>
<keyword evidence="4 10" id="KW-0479">Metal-binding</keyword>
<dbReference type="PRINTS" id="PR00747">
    <property type="entry name" value="GLYHDRLASE47"/>
</dbReference>
<evidence type="ECO:0000256" key="1">
    <source>
        <dbReference type="ARBA" id="ARBA00001913"/>
    </source>
</evidence>
<dbReference type="EMBL" id="CASHTH010000524">
    <property type="protein sequence ID" value="CAI8003609.1"/>
    <property type="molecule type" value="Genomic_DNA"/>
</dbReference>
<dbReference type="Pfam" id="PF01532">
    <property type="entry name" value="Glyco_hydro_47"/>
    <property type="match status" value="1"/>
</dbReference>
<evidence type="ECO:0000256" key="7">
    <source>
        <dbReference type="ARBA" id="ARBA00023157"/>
    </source>
</evidence>
<keyword evidence="5 11" id="KW-0378">Hydrolase</keyword>
<feature type="binding site" evidence="10">
    <location>
        <position position="325"/>
    </location>
    <ligand>
        <name>Ca(2+)</name>
        <dbReference type="ChEBI" id="CHEBI:29108"/>
    </ligand>
</feature>
<dbReference type="InterPro" id="IPR012341">
    <property type="entry name" value="6hp_glycosidase-like_sf"/>
</dbReference>
<dbReference type="PANTHER" id="PTHR11742">
    <property type="entry name" value="MANNOSYL-OLIGOSACCHARIDE ALPHA-1,2-MANNOSIDASE-RELATED"/>
    <property type="match status" value="1"/>
</dbReference>
<name>A0AA35W572_GEOBA</name>
<evidence type="ECO:0000313" key="12">
    <source>
        <dbReference type="EMBL" id="CAI8003609.1"/>
    </source>
</evidence>
<protein>
    <recommendedName>
        <fullName evidence="11">alpha-1,2-Mannosidase</fullName>
        <ecNumber evidence="11">3.2.1.-</ecNumber>
    </recommendedName>
</protein>
<dbReference type="GO" id="GO:0005975">
    <property type="term" value="P:carbohydrate metabolic process"/>
    <property type="evidence" value="ECO:0007669"/>
    <property type="project" value="InterPro"/>
</dbReference>
<dbReference type="InterPro" id="IPR050749">
    <property type="entry name" value="Glycosyl_Hydrolase_47"/>
</dbReference>
<comment type="pathway">
    <text evidence="2">Protein modification; protein glycosylation.</text>
</comment>
<dbReference type="PANTHER" id="PTHR11742:SF55">
    <property type="entry name" value="ENDOPLASMIC RETICULUM MANNOSYL-OLIGOSACCHARIDE 1,2-ALPHA-MANNOSIDASE"/>
    <property type="match status" value="1"/>
</dbReference>
<evidence type="ECO:0000256" key="11">
    <source>
        <dbReference type="RuleBase" id="RU361193"/>
    </source>
</evidence>
<dbReference type="Proteomes" id="UP001174909">
    <property type="component" value="Unassembled WGS sequence"/>
</dbReference>
<comment type="cofactor">
    <cofactor evidence="1 10">
        <name>Ca(2+)</name>
        <dbReference type="ChEBI" id="CHEBI:29108"/>
    </cofactor>
</comment>
<evidence type="ECO:0000256" key="2">
    <source>
        <dbReference type="ARBA" id="ARBA00004922"/>
    </source>
</evidence>
<dbReference type="AlphaFoldDB" id="A0AA35W572"/>
<dbReference type="EC" id="3.2.1.-" evidence="11"/>
<dbReference type="InterPro" id="IPR001382">
    <property type="entry name" value="Glyco_hydro_47"/>
</dbReference>
<proteinExistence type="inferred from homology"/>
<gene>
    <name evidence="12" type="ORF">GBAR_LOCUS3692</name>
</gene>
<reference evidence="12" key="1">
    <citation type="submission" date="2023-03" db="EMBL/GenBank/DDBJ databases">
        <authorList>
            <person name="Steffen K."/>
            <person name="Cardenas P."/>
        </authorList>
    </citation>
    <scope>NUCLEOTIDE SEQUENCE</scope>
</reference>
<comment type="caution">
    <text evidence="12">The sequence shown here is derived from an EMBL/GenBank/DDBJ whole genome shotgun (WGS) entry which is preliminary data.</text>
</comment>